<sequence length="209" mass="23189">MESPPFGSFPTSWLGGSHGSFVFVAGHALEAVDFWLGGELQIQPQLWHREISFFPHPSTEAAIFLAYESLHRCSPGFGAGPANIFTHILVFTSIFYTVKQSIGCLEQHSICVYMSEKDKKKGKGDSTIPSIPNISLSHVQTETESEKMVTTKSMEEIVSDFDLPIIGLKKKSSMENLPTSTSTPKIEVKTSIKEKKIMKKVQNKARPIK</sequence>
<gene>
    <name evidence="1" type="ORF">Prudu_003369</name>
</gene>
<reference evidence="1" key="1">
    <citation type="journal article" date="2019" name="Science">
        <title>Mutation of a bHLH transcription factor allowed almond domestication.</title>
        <authorList>
            <person name="Sanchez-Perez R."/>
            <person name="Pavan S."/>
            <person name="Mazzeo R."/>
            <person name="Moldovan C."/>
            <person name="Aiese Cigliano R."/>
            <person name="Del Cueto J."/>
            <person name="Ricciardi F."/>
            <person name="Lotti C."/>
            <person name="Ricciardi L."/>
            <person name="Dicenta F."/>
            <person name="Lopez-Marques R.L."/>
            <person name="Lindberg Moller B."/>
        </authorList>
    </citation>
    <scope>NUCLEOTIDE SEQUENCE</scope>
</reference>
<dbReference type="EMBL" id="AP019297">
    <property type="protein sequence ID" value="BBG94959.1"/>
    <property type="molecule type" value="Genomic_DNA"/>
</dbReference>
<proteinExistence type="predicted"/>
<evidence type="ECO:0000313" key="1">
    <source>
        <dbReference type="EMBL" id="BBG94959.1"/>
    </source>
</evidence>
<accession>A0A4Y1QT23</accession>
<dbReference type="AlphaFoldDB" id="A0A4Y1QT23"/>
<protein>
    <submittedName>
        <fullName evidence="1">Early nodulin-like protein 7</fullName>
    </submittedName>
</protein>
<organism evidence="1">
    <name type="scientific">Prunus dulcis</name>
    <name type="common">Almond</name>
    <name type="synonym">Amygdalus dulcis</name>
    <dbReference type="NCBI Taxonomy" id="3755"/>
    <lineage>
        <taxon>Eukaryota</taxon>
        <taxon>Viridiplantae</taxon>
        <taxon>Streptophyta</taxon>
        <taxon>Embryophyta</taxon>
        <taxon>Tracheophyta</taxon>
        <taxon>Spermatophyta</taxon>
        <taxon>Magnoliopsida</taxon>
        <taxon>eudicotyledons</taxon>
        <taxon>Gunneridae</taxon>
        <taxon>Pentapetalae</taxon>
        <taxon>rosids</taxon>
        <taxon>fabids</taxon>
        <taxon>Rosales</taxon>
        <taxon>Rosaceae</taxon>
        <taxon>Amygdaloideae</taxon>
        <taxon>Amygdaleae</taxon>
        <taxon>Prunus</taxon>
    </lineage>
</organism>
<name>A0A4Y1QT23_PRUDU</name>